<protein>
    <recommendedName>
        <fullName evidence="3">Dicarboxylate carrier MatC N-terminal domain-containing protein</fullName>
    </recommendedName>
</protein>
<feature type="domain" description="Dicarboxylate carrier MatC N-terminal" evidence="3">
    <location>
        <begin position="7"/>
        <end position="139"/>
    </location>
</feature>
<keyword evidence="2" id="KW-0812">Transmembrane</keyword>
<proteinExistence type="predicted"/>
<evidence type="ECO:0000313" key="5">
    <source>
        <dbReference type="Proteomes" id="UP000598360"/>
    </source>
</evidence>
<feature type="transmembrane region" description="Helical" evidence="2">
    <location>
        <begin position="91"/>
        <end position="108"/>
    </location>
</feature>
<evidence type="ECO:0000256" key="2">
    <source>
        <dbReference type="SAM" id="Phobius"/>
    </source>
</evidence>
<dbReference type="AlphaFoldDB" id="A0A929B788"/>
<dbReference type="InterPro" id="IPR009827">
    <property type="entry name" value="MatC_N"/>
</dbReference>
<gene>
    <name evidence="4" type="ORF">IQ251_00320</name>
</gene>
<keyword evidence="2" id="KW-0472">Membrane</keyword>
<dbReference type="EMBL" id="JADEYC010000001">
    <property type="protein sequence ID" value="MBE9372883.1"/>
    <property type="molecule type" value="Genomic_DNA"/>
</dbReference>
<feature type="compositionally biased region" description="Basic residues" evidence="1">
    <location>
        <begin position="182"/>
        <end position="194"/>
    </location>
</feature>
<accession>A0A929B788</accession>
<keyword evidence="2" id="KW-1133">Transmembrane helix</keyword>
<dbReference type="RefSeq" id="WP_193926341.1">
    <property type="nucleotide sequence ID" value="NZ_JADEYC010000001.1"/>
</dbReference>
<organism evidence="4 5">
    <name type="scientific">Saccharopolyspora montiporae</name>
    <dbReference type="NCBI Taxonomy" id="2781240"/>
    <lineage>
        <taxon>Bacteria</taxon>
        <taxon>Bacillati</taxon>
        <taxon>Actinomycetota</taxon>
        <taxon>Actinomycetes</taxon>
        <taxon>Pseudonocardiales</taxon>
        <taxon>Pseudonocardiaceae</taxon>
        <taxon>Saccharopolyspora</taxon>
    </lineage>
</organism>
<sequence length="211" mass="21414">MSAAIATSVGCLVLMFGLAIAFNVNIGVLGFVAALVVATVGGLSADQVLESFPADIFVLIAGVTYLFAIARENGTVELIVRTGVRLVAGKVALIPVVFGAIAALLVAFGVFPSAALALLAPLAMTFAAQYRVSPLLMGLGWNSPCKACTDSGSAGGRSSRSSWPSSTSSPERHASTCSATGHRARLLTRGRARTRGSGPGPTGRRVAAQGP</sequence>
<evidence type="ECO:0000259" key="3">
    <source>
        <dbReference type="Pfam" id="PF07158"/>
    </source>
</evidence>
<dbReference type="Pfam" id="PF07158">
    <property type="entry name" value="MatC_N"/>
    <property type="match status" value="1"/>
</dbReference>
<evidence type="ECO:0000313" key="4">
    <source>
        <dbReference type="EMBL" id="MBE9372883.1"/>
    </source>
</evidence>
<dbReference type="Proteomes" id="UP000598360">
    <property type="component" value="Unassembled WGS sequence"/>
</dbReference>
<feature type="compositionally biased region" description="Low complexity" evidence="1">
    <location>
        <begin position="156"/>
        <end position="169"/>
    </location>
</feature>
<reference evidence="4" key="1">
    <citation type="submission" date="2020-10" db="EMBL/GenBank/DDBJ databases">
        <title>Diversity and distribution of actinomycetes associated with coral in the coast of Hainan.</title>
        <authorList>
            <person name="Li F."/>
        </authorList>
    </citation>
    <scope>NUCLEOTIDE SEQUENCE</scope>
    <source>
        <strain evidence="4">HNM0983</strain>
    </source>
</reference>
<feature type="transmembrane region" description="Helical" evidence="2">
    <location>
        <begin position="52"/>
        <end position="70"/>
    </location>
</feature>
<comment type="caution">
    <text evidence="4">The sequence shown here is derived from an EMBL/GenBank/DDBJ whole genome shotgun (WGS) entry which is preliminary data.</text>
</comment>
<evidence type="ECO:0000256" key="1">
    <source>
        <dbReference type="SAM" id="MobiDB-lite"/>
    </source>
</evidence>
<name>A0A929B788_9PSEU</name>
<keyword evidence="5" id="KW-1185">Reference proteome</keyword>
<feature type="region of interest" description="Disordered" evidence="1">
    <location>
        <begin position="152"/>
        <end position="211"/>
    </location>
</feature>
<feature type="transmembrane region" description="Helical" evidence="2">
    <location>
        <begin position="12"/>
        <end position="40"/>
    </location>
</feature>